<dbReference type="GO" id="GO:0005525">
    <property type="term" value="F:GTP binding"/>
    <property type="evidence" value="ECO:0007669"/>
    <property type="project" value="UniProtKB-KW"/>
</dbReference>
<dbReference type="SMART" id="SM00729">
    <property type="entry name" value="Elp3"/>
    <property type="match status" value="1"/>
</dbReference>
<evidence type="ECO:0000256" key="4">
    <source>
        <dbReference type="ARBA" id="ARBA00022691"/>
    </source>
</evidence>
<evidence type="ECO:0000256" key="3">
    <source>
        <dbReference type="ARBA" id="ARBA00022485"/>
    </source>
</evidence>
<keyword evidence="7" id="KW-0408">Iron</keyword>
<dbReference type="AlphaFoldDB" id="A0A3E3JZP6"/>
<dbReference type="NCBIfam" id="TIGR02666">
    <property type="entry name" value="moaA"/>
    <property type="match status" value="1"/>
</dbReference>
<sequence>MSGRTIDYLRISLTDRCNLRCRYCMPCAVPSVPMDEVLAYEEICEITRAAALEGIHHVRVTGGEPLVRKGCPDCVRMLKEIPGIETVMLTTNGVLLKEALPELLLAGIDGINISLDTLKREKYREITGYDGLPHVLEAIEACVKAGIRTKINVVAAREINETEIVNLAELSKQYPVDVRFIEMMPIGYGKCFHGLDNREVLSQLKERYPGLTEAKTVPGAGYGPAVYVQIPGFPGRTGLISPIHGKFCKDCNRLRLTSVGRLKYCLCYEDSEDLRALVRSPEEVEKRQEKIRKVFREATDRKPGEHRFEEMEQISEKKKMHEIGG</sequence>
<evidence type="ECO:0000259" key="14">
    <source>
        <dbReference type="PROSITE" id="PS51918"/>
    </source>
</evidence>
<dbReference type="GO" id="GO:0061798">
    <property type="term" value="F:GTP 3',8'-cyclase activity"/>
    <property type="evidence" value="ECO:0007669"/>
    <property type="project" value="UniProtKB-EC"/>
</dbReference>
<evidence type="ECO:0000256" key="6">
    <source>
        <dbReference type="ARBA" id="ARBA00022741"/>
    </source>
</evidence>
<dbReference type="InterPro" id="IPR007197">
    <property type="entry name" value="rSAM"/>
</dbReference>
<dbReference type="GO" id="GO:0046872">
    <property type="term" value="F:metal ion binding"/>
    <property type="evidence" value="ECO:0007669"/>
    <property type="project" value="UniProtKB-KW"/>
</dbReference>
<dbReference type="InterPro" id="IPR000385">
    <property type="entry name" value="MoaA_NifB_PqqE_Fe-S-bd_CS"/>
</dbReference>
<dbReference type="SFLD" id="SFLDG01386">
    <property type="entry name" value="main_SPASM_domain-containing"/>
    <property type="match status" value="1"/>
</dbReference>
<comment type="cofactor">
    <cofactor evidence="1">
        <name>[4Fe-4S] cluster</name>
        <dbReference type="ChEBI" id="CHEBI:49883"/>
    </cofactor>
</comment>
<evidence type="ECO:0000256" key="8">
    <source>
        <dbReference type="ARBA" id="ARBA00023014"/>
    </source>
</evidence>
<evidence type="ECO:0000313" key="15">
    <source>
        <dbReference type="EMBL" id="RGE85205.1"/>
    </source>
</evidence>
<dbReference type="Gene3D" id="3.20.20.70">
    <property type="entry name" value="Aldolase class I"/>
    <property type="match status" value="1"/>
</dbReference>
<gene>
    <name evidence="15" type="primary">moaA</name>
    <name evidence="15" type="ORF">DW016_13795</name>
</gene>
<dbReference type="PROSITE" id="PS51918">
    <property type="entry name" value="RADICAL_SAM"/>
    <property type="match status" value="1"/>
</dbReference>
<protein>
    <recommendedName>
        <fullName evidence="2">GTP 3',8-cyclase</fullName>
        <ecNumber evidence="2">4.1.99.22</ecNumber>
    </recommendedName>
</protein>
<feature type="region of interest" description="Disordered" evidence="13">
    <location>
        <begin position="301"/>
        <end position="325"/>
    </location>
</feature>
<evidence type="ECO:0000256" key="7">
    <source>
        <dbReference type="ARBA" id="ARBA00023004"/>
    </source>
</evidence>
<dbReference type="Proteomes" id="UP000261080">
    <property type="component" value="Unassembled WGS sequence"/>
</dbReference>
<dbReference type="CDD" id="cd01335">
    <property type="entry name" value="Radical_SAM"/>
    <property type="match status" value="1"/>
</dbReference>
<evidence type="ECO:0000256" key="11">
    <source>
        <dbReference type="ARBA" id="ARBA00023239"/>
    </source>
</evidence>
<evidence type="ECO:0000256" key="12">
    <source>
        <dbReference type="ARBA" id="ARBA00048697"/>
    </source>
</evidence>
<dbReference type="Pfam" id="PF06463">
    <property type="entry name" value="Mob_synth_C"/>
    <property type="match status" value="1"/>
</dbReference>
<dbReference type="GO" id="GO:0061799">
    <property type="term" value="F:cyclic pyranopterin monophosphate synthase activity"/>
    <property type="evidence" value="ECO:0007669"/>
    <property type="project" value="TreeGrafter"/>
</dbReference>
<dbReference type="InterPro" id="IPR006638">
    <property type="entry name" value="Elp3/MiaA/NifB-like_rSAM"/>
</dbReference>
<keyword evidence="16" id="KW-1185">Reference proteome</keyword>
<keyword evidence="3" id="KW-0004">4Fe-4S</keyword>
<feature type="domain" description="Radical SAM core" evidence="14">
    <location>
        <begin position="1"/>
        <end position="218"/>
    </location>
</feature>
<evidence type="ECO:0000256" key="10">
    <source>
        <dbReference type="ARBA" id="ARBA00023150"/>
    </source>
</evidence>
<proteinExistence type="predicted"/>
<evidence type="ECO:0000256" key="5">
    <source>
        <dbReference type="ARBA" id="ARBA00022723"/>
    </source>
</evidence>
<keyword evidence="9" id="KW-0342">GTP-binding</keyword>
<evidence type="ECO:0000256" key="1">
    <source>
        <dbReference type="ARBA" id="ARBA00001966"/>
    </source>
</evidence>
<dbReference type="InterPro" id="IPR013785">
    <property type="entry name" value="Aldolase_TIM"/>
</dbReference>
<name>A0A3E3JZP6_9FIRM</name>
<dbReference type="SUPFAM" id="SSF102114">
    <property type="entry name" value="Radical SAM enzymes"/>
    <property type="match status" value="1"/>
</dbReference>
<dbReference type="InterPro" id="IPR040064">
    <property type="entry name" value="MoaA-like"/>
</dbReference>
<dbReference type="InterPro" id="IPR058240">
    <property type="entry name" value="rSAM_sf"/>
</dbReference>
<evidence type="ECO:0000256" key="2">
    <source>
        <dbReference type="ARBA" id="ARBA00012167"/>
    </source>
</evidence>
<dbReference type="GO" id="GO:0006777">
    <property type="term" value="P:Mo-molybdopterin cofactor biosynthetic process"/>
    <property type="evidence" value="ECO:0007669"/>
    <property type="project" value="UniProtKB-KW"/>
</dbReference>
<keyword evidence="10" id="KW-0501">Molybdenum cofactor biosynthesis</keyword>
<evidence type="ECO:0000256" key="9">
    <source>
        <dbReference type="ARBA" id="ARBA00023134"/>
    </source>
</evidence>
<dbReference type="GO" id="GO:0051539">
    <property type="term" value="F:4 iron, 4 sulfur cluster binding"/>
    <property type="evidence" value="ECO:0007669"/>
    <property type="project" value="UniProtKB-KW"/>
</dbReference>
<dbReference type="Pfam" id="PF04055">
    <property type="entry name" value="Radical_SAM"/>
    <property type="match status" value="1"/>
</dbReference>
<accession>A0A3E3JZP6</accession>
<dbReference type="SFLD" id="SFLDG01383">
    <property type="entry name" value="cyclic_pyranopterin_phosphate"/>
    <property type="match status" value="1"/>
</dbReference>
<evidence type="ECO:0000256" key="13">
    <source>
        <dbReference type="SAM" id="MobiDB-lite"/>
    </source>
</evidence>
<dbReference type="CDD" id="cd21117">
    <property type="entry name" value="Twitch_MoaA"/>
    <property type="match status" value="1"/>
</dbReference>
<keyword evidence="6" id="KW-0547">Nucleotide-binding</keyword>
<dbReference type="UniPathway" id="UPA00344"/>
<dbReference type="EMBL" id="QVLX01000009">
    <property type="protein sequence ID" value="RGE85205.1"/>
    <property type="molecule type" value="Genomic_DNA"/>
</dbReference>
<dbReference type="OrthoDB" id="9763993at2"/>
<keyword evidence="11" id="KW-0456">Lyase</keyword>
<dbReference type="PANTHER" id="PTHR22960:SF0">
    <property type="entry name" value="MOLYBDENUM COFACTOR BIOSYNTHESIS PROTEIN 1"/>
    <property type="match status" value="1"/>
</dbReference>
<organism evidence="15 16">
    <name type="scientific">Sellimonas intestinalis</name>
    <dbReference type="NCBI Taxonomy" id="1653434"/>
    <lineage>
        <taxon>Bacteria</taxon>
        <taxon>Bacillati</taxon>
        <taxon>Bacillota</taxon>
        <taxon>Clostridia</taxon>
        <taxon>Lachnospirales</taxon>
        <taxon>Lachnospiraceae</taxon>
        <taxon>Sellimonas</taxon>
    </lineage>
</organism>
<dbReference type="RefSeq" id="WP_062304480.1">
    <property type="nucleotide sequence ID" value="NZ_BAABYU010000001.1"/>
</dbReference>
<keyword evidence="4" id="KW-0949">S-adenosyl-L-methionine</keyword>
<evidence type="ECO:0000313" key="16">
    <source>
        <dbReference type="Proteomes" id="UP000261080"/>
    </source>
</evidence>
<comment type="catalytic activity">
    <reaction evidence="12">
        <text>GTP + AH2 + S-adenosyl-L-methionine = (8S)-3',8-cyclo-7,8-dihydroguanosine 5'-triphosphate + 5'-deoxyadenosine + L-methionine + A + H(+)</text>
        <dbReference type="Rhea" id="RHEA:49576"/>
        <dbReference type="ChEBI" id="CHEBI:13193"/>
        <dbReference type="ChEBI" id="CHEBI:15378"/>
        <dbReference type="ChEBI" id="CHEBI:17319"/>
        <dbReference type="ChEBI" id="CHEBI:17499"/>
        <dbReference type="ChEBI" id="CHEBI:37565"/>
        <dbReference type="ChEBI" id="CHEBI:57844"/>
        <dbReference type="ChEBI" id="CHEBI:59789"/>
        <dbReference type="ChEBI" id="CHEBI:131766"/>
        <dbReference type="EC" id="4.1.99.22"/>
    </reaction>
</comment>
<comment type="caution">
    <text evidence="15">The sequence shown here is derived from an EMBL/GenBank/DDBJ whole genome shotgun (WGS) entry which is preliminary data.</text>
</comment>
<dbReference type="PANTHER" id="PTHR22960">
    <property type="entry name" value="MOLYBDOPTERIN COFACTOR SYNTHESIS PROTEIN A"/>
    <property type="match status" value="1"/>
</dbReference>
<keyword evidence="5" id="KW-0479">Metal-binding</keyword>
<dbReference type="InterPro" id="IPR010505">
    <property type="entry name" value="MoaA_twitch"/>
</dbReference>
<dbReference type="SFLD" id="SFLDS00029">
    <property type="entry name" value="Radical_SAM"/>
    <property type="match status" value="1"/>
</dbReference>
<dbReference type="EC" id="4.1.99.22" evidence="2"/>
<dbReference type="InterPro" id="IPR050105">
    <property type="entry name" value="MoCo_biosynth_MoaA/MoaC"/>
</dbReference>
<dbReference type="InterPro" id="IPR013483">
    <property type="entry name" value="MoaA"/>
</dbReference>
<dbReference type="PROSITE" id="PS01305">
    <property type="entry name" value="MOAA_NIFB_PQQE"/>
    <property type="match status" value="1"/>
</dbReference>
<reference evidence="15 16" key="1">
    <citation type="submission" date="2018-08" db="EMBL/GenBank/DDBJ databases">
        <title>A genome reference for cultivated species of the human gut microbiota.</title>
        <authorList>
            <person name="Zou Y."/>
            <person name="Xue W."/>
            <person name="Luo G."/>
        </authorList>
    </citation>
    <scope>NUCLEOTIDE SEQUENCE [LARGE SCALE GENOMIC DNA]</scope>
    <source>
        <strain evidence="15 16">AF37-2AT</strain>
    </source>
</reference>
<dbReference type="SFLD" id="SFLDG01067">
    <property type="entry name" value="SPASM/twitch_domain_containing"/>
    <property type="match status" value="1"/>
</dbReference>
<keyword evidence="8" id="KW-0411">Iron-sulfur</keyword>